<dbReference type="AlphaFoldDB" id="A0A935Q429"/>
<reference evidence="2 3" key="1">
    <citation type="submission" date="2020-10" db="EMBL/GenBank/DDBJ databases">
        <title>Connecting structure to function with the recovery of over 1000 high-quality activated sludge metagenome-assembled genomes encoding full-length rRNA genes using long-read sequencing.</title>
        <authorList>
            <person name="Singleton C.M."/>
            <person name="Petriglieri F."/>
            <person name="Kristensen J.M."/>
            <person name="Kirkegaard R.H."/>
            <person name="Michaelsen T.Y."/>
            <person name="Andersen M.H."/>
            <person name="Karst S.M."/>
            <person name="Dueholm M.S."/>
            <person name="Nielsen P.H."/>
            <person name="Albertsen M."/>
        </authorList>
    </citation>
    <scope>NUCLEOTIDE SEQUENCE [LARGE SCALE GENOMIC DNA]</scope>
    <source>
        <strain evidence="2">EsbW_18-Q3-R4-48_BATAC.285</strain>
    </source>
</reference>
<evidence type="ECO:0000313" key="3">
    <source>
        <dbReference type="Proteomes" id="UP000697998"/>
    </source>
</evidence>
<sequence>MTPTTARVLGKSADAARILESMHGDNVFTSVHEVGGEIHYEFHPLLRRFLLLRAGSELPAAERDRITRQAAASARRER</sequence>
<dbReference type="InterPro" id="IPR059106">
    <property type="entry name" value="WHD_MalT"/>
</dbReference>
<proteinExistence type="predicted"/>
<organism evidence="2 3">
    <name type="scientific">Candidatus Accumulibacter proximus</name>
    <dbReference type="NCBI Taxonomy" id="2954385"/>
    <lineage>
        <taxon>Bacteria</taxon>
        <taxon>Pseudomonadati</taxon>
        <taxon>Pseudomonadota</taxon>
        <taxon>Betaproteobacteria</taxon>
        <taxon>Candidatus Accumulibacter</taxon>
    </lineage>
</organism>
<dbReference type="Pfam" id="PF25873">
    <property type="entry name" value="WHD_MalT"/>
    <property type="match status" value="1"/>
</dbReference>
<evidence type="ECO:0000313" key="2">
    <source>
        <dbReference type="EMBL" id="MBK7677642.1"/>
    </source>
</evidence>
<comment type="caution">
    <text evidence="2">The sequence shown here is derived from an EMBL/GenBank/DDBJ whole genome shotgun (WGS) entry which is preliminary data.</text>
</comment>
<dbReference type="EMBL" id="JADJMH010000039">
    <property type="protein sequence ID" value="MBK7677642.1"/>
    <property type="molecule type" value="Genomic_DNA"/>
</dbReference>
<accession>A0A935Q429</accession>
<name>A0A935Q429_9PROT</name>
<protein>
    <recommendedName>
        <fullName evidence="1">MalT-like winged helix domain-containing protein</fullName>
    </recommendedName>
</protein>
<evidence type="ECO:0000259" key="1">
    <source>
        <dbReference type="Pfam" id="PF25873"/>
    </source>
</evidence>
<feature type="domain" description="MalT-like winged helix" evidence="1">
    <location>
        <begin position="2"/>
        <end position="61"/>
    </location>
</feature>
<gene>
    <name evidence="2" type="ORF">IPJ27_24505</name>
</gene>
<dbReference type="Proteomes" id="UP000697998">
    <property type="component" value="Unassembled WGS sequence"/>
</dbReference>